<comment type="caution">
    <text evidence="8">The sequence shown here is derived from an EMBL/GenBank/DDBJ whole genome shotgun (WGS) entry which is preliminary data.</text>
</comment>
<organism evidence="8 9">
    <name type="scientific">Oryza meyeriana var. granulata</name>
    <dbReference type="NCBI Taxonomy" id="110450"/>
    <lineage>
        <taxon>Eukaryota</taxon>
        <taxon>Viridiplantae</taxon>
        <taxon>Streptophyta</taxon>
        <taxon>Embryophyta</taxon>
        <taxon>Tracheophyta</taxon>
        <taxon>Spermatophyta</taxon>
        <taxon>Magnoliopsida</taxon>
        <taxon>Liliopsida</taxon>
        <taxon>Poales</taxon>
        <taxon>Poaceae</taxon>
        <taxon>BOP clade</taxon>
        <taxon>Oryzoideae</taxon>
        <taxon>Oryzeae</taxon>
        <taxon>Oryzinae</taxon>
        <taxon>Oryza</taxon>
        <taxon>Oryza meyeriana</taxon>
    </lineage>
</organism>
<feature type="compositionally biased region" description="Low complexity" evidence="6">
    <location>
        <begin position="40"/>
        <end position="56"/>
    </location>
</feature>
<evidence type="ECO:0000256" key="1">
    <source>
        <dbReference type="ARBA" id="ARBA00004141"/>
    </source>
</evidence>
<dbReference type="InterPro" id="IPR004932">
    <property type="entry name" value="Rer1"/>
</dbReference>
<comment type="subcellular location">
    <subcellularLocation>
        <location evidence="1">Membrane</location>
        <topology evidence="1">Multi-pass membrane protein</topology>
    </subcellularLocation>
</comment>
<proteinExistence type="inferred from homology"/>
<evidence type="ECO:0000256" key="7">
    <source>
        <dbReference type="SAM" id="Phobius"/>
    </source>
</evidence>
<sequence>MKDNLKLLYLLANLLHDFYAHSSHRPVPPRVHSTSYNASPRRTPTHTPAHTAPLRPPSTITAAAAAEYTTIPAAPETCVTTLPNGLRVATESSLAVRTAIYAPARPRPLDPARHWPLGRHPRRRRHVYLVQGFYIVTYSLGIYLLIGFLSPMVDPEAQAAADGPALPTCGSDEFKSFIRCLPEYKFWFNLPCDNFYAHSSHRPVPPRVHSTSYNASPRRTPTHTPAHTAPLRPPSTITAAAAAEYTTILAAPETCVTTLPNGLRVATESSLAVRTAIYAPARPRPLDPARHWPLGRHPRRRRHVYLVQGFYIVTYSLGIYLLIGFLSPMVDPEAQAAADGPALPTCGSDEFKSFIRCLPEYKFWQCSKSANGQ</sequence>
<dbReference type="PANTHER" id="PTHR10743">
    <property type="entry name" value="PROTEIN RER1"/>
    <property type="match status" value="1"/>
</dbReference>
<protein>
    <submittedName>
        <fullName evidence="8">Uncharacterized protein</fullName>
    </submittedName>
</protein>
<feature type="transmembrane region" description="Helical" evidence="7">
    <location>
        <begin position="128"/>
        <end position="149"/>
    </location>
</feature>
<evidence type="ECO:0000313" key="8">
    <source>
        <dbReference type="EMBL" id="KAF0899407.1"/>
    </source>
</evidence>
<dbReference type="Proteomes" id="UP000479710">
    <property type="component" value="Unassembled WGS sequence"/>
</dbReference>
<dbReference type="GO" id="GO:0006621">
    <property type="term" value="P:protein retention in ER lumen"/>
    <property type="evidence" value="ECO:0007669"/>
    <property type="project" value="TreeGrafter"/>
</dbReference>
<dbReference type="Pfam" id="PF03248">
    <property type="entry name" value="Rer1"/>
    <property type="match status" value="2"/>
</dbReference>
<comment type="similarity">
    <text evidence="2">Belongs to the RER1 family.</text>
</comment>
<evidence type="ECO:0000256" key="2">
    <source>
        <dbReference type="ARBA" id="ARBA00006070"/>
    </source>
</evidence>
<gene>
    <name evidence="8" type="ORF">E2562_019526</name>
</gene>
<feature type="region of interest" description="Disordered" evidence="6">
    <location>
        <begin position="22"/>
        <end position="56"/>
    </location>
</feature>
<dbReference type="GO" id="GO:0000139">
    <property type="term" value="C:Golgi membrane"/>
    <property type="evidence" value="ECO:0007669"/>
    <property type="project" value="TreeGrafter"/>
</dbReference>
<feature type="compositionally biased region" description="Low complexity" evidence="6">
    <location>
        <begin position="217"/>
        <end position="233"/>
    </location>
</feature>
<feature type="transmembrane region" description="Helical" evidence="7">
    <location>
        <begin position="304"/>
        <end position="323"/>
    </location>
</feature>
<feature type="region of interest" description="Disordered" evidence="6">
    <location>
        <begin position="207"/>
        <end position="233"/>
    </location>
</feature>
<dbReference type="AlphaFoldDB" id="A0A6G1CH89"/>
<dbReference type="PANTHER" id="PTHR10743:SF0">
    <property type="entry name" value="PROTEIN RER1"/>
    <property type="match status" value="1"/>
</dbReference>
<dbReference type="GO" id="GO:0006890">
    <property type="term" value="P:retrograde vesicle-mediated transport, Golgi to endoplasmic reticulum"/>
    <property type="evidence" value="ECO:0007669"/>
    <property type="project" value="TreeGrafter"/>
</dbReference>
<keyword evidence="3 7" id="KW-0812">Transmembrane</keyword>
<evidence type="ECO:0000256" key="3">
    <source>
        <dbReference type="ARBA" id="ARBA00022692"/>
    </source>
</evidence>
<dbReference type="GO" id="GO:0005783">
    <property type="term" value="C:endoplasmic reticulum"/>
    <property type="evidence" value="ECO:0007669"/>
    <property type="project" value="GOC"/>
</dbReference>
<evidence type="ECO:0000256" key="4">
    <source>
        <dbReference type="ARBA" id="ARBA00022989"/>
    </source>
</evidence>
<evidence type="ECO:0000256" key="5">
    <source>
        <dbReference type="ARBA" id="ARBA00023136"/>
    </source>
</evidence>
<reference evidence="8 9" key="1">
    <citation type="submission" date="2019-11" db="EMBL/GenBank/DDBJ databases">
        <title>Whole genome sequence of Oryza granulata.</title>
        <authorList>
            <person name="Li W."/>
        </authorList>
    </citation>
    <scope>NUCLEOTIDE SEQUENCE [LARGE SCALE GENOMIC DNA]</scope>
    <source>
        <strain evidence="9">cv. Menghai</strain>
        <tissue evidence="8">Leaf</tissue>
    </source>
</reference>
<keyword evidence="9" id="KW-1185">Reference proteome</keyword>
<keyword evidence="4 7" id="KW-1133">Transmembrane helix</keyword>
<dbReference type="OrthoDB" id="448250at2759"/>
<evidence type="ECO:0000313" key="9">
    <source>
        <dbReference type="Proteomes" id="UP000479710"/>
    </source>
</evidence>
<accession>A0A6G1CH89</accession>
<dbReference type="EMBL" id="SPHZ02000009">
    <property type="protein sequence ID" value="KAF0899407.1"/>
    <property type="molecule type" value="Genomic_DNA"/>
</dbReference>
<evidence type="ECO:0000256" key="6">
    <source>
        <dbReference type="SAM" id="MobiDB-lite"/>
    </source>
</evidence>
<keyword evidence="5 7" id="KW-0472">Membrane</keyword>
<name>A0A6G1CH89_9ORYZ</name>